<evidence type="ECO:0000256" key="10">
    <source>
        <dbReference type="SAM" id="MobiDB-lite"/>
    </source>
</evidence>
<evidence type="ECO:0000256" key="3">
    <source>
        <dbReference type="ARBA" id="ARBA00012132"/>
    </source>
</evidence>
<evidence type="ECO:0000256" key="4">
    <source>
        <dbReference type="ARBA" id="ARBA00022679"/>
    </source>
</evidence>
<dbReference type="GeneID" id="25298546"/>
<feature type="transmembrane region" description="Helical" evidence="11">
    <location>
        <begin position="780"/>
        <end position="799"/>
    </location>
</feature>
<dbReference type="OrthoDB" id="377083at2759"/>
<evidence type="ECO:0000256" key="9">
    <source>
        <dbReference type="ARBA" id="ARBA00023136"/>
    </source>
</evidence>
<evidence type="ECO:0000256" key="6">
    <source>
        <dbReference type="ARBA" id="ARBA00022777"/>
    </source>
</evidence>
<dbReference type="AlphaFoldDB" id="A0A0D2IAP8"/>
<evidence type="ECO:0000256" key="1">
    <source>
        <dbReference type="ARBA" id="ARBA00004477"/>
    </source>
</evidence>
<evidence type="ECO:0000256" key="5">
    <source>
        <dbReference type="ARBA" id="ARBA00022692"/>
    </source>
</evidence>
<dbReference type="GO" id="GO:0005789">
    <property type="term" value="C:endoplasmic reticulum membrane"/>
    <property type="evidence" value="ECO:0007669"/>
    <property type="project" value="UniProtKB-SubCell"/>
</dbReference>
<dbReference type="RefSeq" id="XP_013267472.1">
    <property type="nucleotide sequence ID" value="XM_013412018.1"/>
</dbReference>
<evidence type="ECO:0000256" key="11">
    <source>
        <dbReference type="SAM" id="Phobius"/>
    </source>
</evidence>
<dbReference type="GO" id="GO:0004168">
    <property type="term" value="F:dolichol kinase activity"/>
    <property type="evidence" value="ECO:0007669"/>
    <property type="project" value="UniProtKB-EC"/>
</dbReference>
<feature type="transmembrane region" description="Helical" evidence="11">
    <location>
        <begin position="820"/>
        <end position="837"/>
    </location>
</feature>
<evidence type="ECO:0000313" key="13">
    <source>
        <dbReference type="Proteomes" id="UP000053617"/>
    </source>
</evidence>
<feature type="transmembrane region" description="Helical" evidence="11">
    <location>
        <begin position="642"/>
        <end position="662"/>
    </location>
</feature>
<keyword evidence="7" id="KW-0256">Endoplasmic reticulum</keyword>
<keyword evidence="5 11" id="KW-0812">Transmembrane</keyword>
<dbReference type="HOGENOM" id="CLU_007859_0_0_1"/>
<gene>
    <name evidence="12" type="ORF">Z518_10475</name>
</gene>
<keyword evidence="8 11" id="KW-1133">Transmembrane helix</keyword>
<evidence type="ECO:0000256" key="2">
    <source>
        <dbReference type="ARBA" id="ARBA00010794"/>
    </source>
</evidence>
<comment type="subcellular location">
    <subcellularLocation>
        <location evidence="1">Endoplasmic reticulum membrane</location>
        <topology evidence="1">Multi-pass membrane protein</topology>
    </subcellularLocation>
</comment>
<keyword evidence="4" id="KW-0808">Transferase</keyword>
<organism evidence="12 13">
    <name type="scientific">Rhinocladiella mackenziei CBS 650.93</name>
    <dbReference type="NCBI Taxonomy" id="1442369"/>
    <lineage>
        <taxon>Eukaryota</taxon>
        <taxon>Fungi</taxon>
        <taxon>Dikarya</taxon>
        <taxon>Ascomycota</taxon>
        <taxon>Pezizomycotina</taxon>
        <taxon>Eurotiomycetes</taxon>
        <taxon>Chaetothyriomycetidae</taxon>
        <taxon>Chaetothyriales</taxon>
        <taxon>Herpotrichiellaceae</taxon>
        <taxon>Rhinocladiella</taxon>
    </lineage>
</organism>
<feature type="transmembrane region" description="Helical" evidence="11">
    <location>
        <begin position="379"/>
        <end position="405"/>
    </location>
</feature>
<dbReference type="EC" id="2.7.1.108" evidence="3"/>
<dbReference type="PANTHER" id="PTHR13205:SF15">
    <property type="entry name" value="DOLICHOL KINASE"/>
    <property type="match status" value="1"/>
</dbReference>
<comment type="similarity">
    <text evidence="2">Belongs to the polyprenol kinase family.</text>
</comment>
<proteinExistence type="inferred from homology"/>
<accession>A0A0D2IAP8</accession>
<keyword evidence="13" id="KW-1185">Reference proteome</keyword>
<feature type="transmembrane region" description="Helical" evidence="11">
    <location>
        <begin position="549"/>
        <end position="570"/>
    </location>
</feature>
<keyword evidence="9 11" id="KW-0472">Membrane</keyword>
<dbReference type="STRING" id="1442369.A0A0D2IAP8"/>
<dbReference type="PANTHER" id="PTHR13205">
    <property type="entry name" value="TRANSMEMBRANE PROTEIN 15-RELATED"/>
    <property type="match status" value="1"/>
</dbReference>
<evidence type="ECO:0000256" key="8">
    <source>
        <dbReference type="ARBA" id="ARBA00022989"/>
    </source>
</evidence>
<dbReference type="GO" id="GO:0043048">
    <property type="term" value="P:dolichyl monophosphate biosynthetic process"/>
    <property type="evidence" value="ECO:0007669"/>
    <property type="project" value="TreeGrafter"/>
</dbReference>
<evidence type="ECO:0000313" key="12">
    <source>
        <dbReference type="EMBL" id="KIX00336.1"/>
    </source>
</evidence>
<dbReference type="EMBL" id="KN847483">
    <property type="protein sequence ID" value="KIX00336.1"/>
    <property type="molecule type" value="Genomic_DNA"/>
</dbReference>
<feature type="transmembrane region" description="Helical" evidence="11">
    <location>
        <begin position="740"/>
        <end position="760"/>
    </location>
</feature>
<feature type="transmembrane region" description="Helical" evidence="11">
    <location>
        <begin position="674"/>
        <end position="707"/>
    </location>
</feature>
<feature type="compositionally biased region" description="Polar residues" evidence="10">
    <location>
        <begin position="45"/>
        <end position="73"/>
    </location>
</feature>
<sequence>MTSLKPAKSDSGRSSSQEIHNQSRLTLFRTPQPYHRRGESLIKGNGQTSDNGSDGINGPSVPTISRSESSESGTEADDEKGPLLKGLPAPPLRVRKGLRGSSPANLTPAVSPLPTPPAYVEADGYGYFQKNGKKLPQTGGPGKDYDTYKKRKRREIVRRCTETSLLCGIGVIVWTSGGGSTTRVDWLNELMTFLLIPPLVYLLYPIRLTFRAHAAGTTFIQALRYGFHIPSRFDSGPLIYPVTIPVMIALSLFHRSTAFLPAAIVCGLSSMPPLVTATQKVPAIGEHIHWLLSILPLHAVKLRFSRTSSMKPIALKLGPGCALSREDFVMLFPLYQSLMTTLGYLTTSSLDISELRLLSSALINLLIFARTPQAEILKAMLWLGALCIFVSCKNVLIWEVALARIPTWKLLRRRRRQGFISQIDQTICTLLTRGKYQRVRRNSSDTEEDEGPLNHLPRIRPRLKLRLGGRSSTIPIEEPIPAREATASRSLSADLSTFSGPFRRNTFTAFDRGTRNDTTPTTKKAKSSAGGHSAAFLTLTVEQVRVRKYAYAAVAYFFVIVTILGPVRLYVSRRALSGHEPLGWAMGYLLGNIPPFRLWVISNHLERWICLPTRKASAPVPISYGFVESLRQDVLGPANTRLLICVYCVVVLSVGITAVLRLTSVVEVDTRRKIFHGIMVAMLLPTIFVDPCFIALALGLVLSIFLLLDLFRASQLPPISKPLTTFLAPYVDGRDHRGPVIVSHIFLLIGCAIPLWLSLAAAPRFGQDPWVGWDTDIRDLSMVSGVICVGMGDAAASLIGRRYGKTKWYWAGGKSLEGSLAFTFAVTCGLSASWIWLRLAGWASWPDGAPGWTLGKCLIAGTGASLLESTLTAANDNVVVPVGLWLLVRGLNI</sequence>
<evidence type="ECO:0000256" key="7">
    <source>
        <dbReference type="ARBA" id="ARBA00022824"/>
    </source>
</evidence>
<reference evidence="12 13" key="1">
    <citation type="submission" date="2015-01" db="EMBL/GenBank/DDBJ databases">
        <title>The Genome Sequence of Rhinocladiella mackenzie CBS 650.93.</title>
        <authorList>
            <consortium name="The Broad Institute Genomics Platform"/>
            <person name="Cuomo C."/>
            <person name="de Hoog S."/>
            <person name="Gorbushina A."/>
            <person name="Stielow B."/>
            <person name="Teixiera M."/>
            <person name="Abouelleil A."/>
            <person name="Chapman S.B."/>
            <person name="Priest M."/>
            <person name="Young S.K."/>
            <person name="Wortman J."/>
            <person name="Nusbaum C."/>
            <person name="Birren B."/>
        </authorList>
    </citation>
    <scope>NUCLEOTIDE SEQUENCE [LARGE SCALE GENOMIC DNA]</scope>
    <source>
        <strain evidence="12 13">CBS 650.93</strain>
    </source>
</reference>
<name>A0A0D2IAP8_9EURO</name>
<protein>
    <recommendedName>
        <fullName evidence="3">dolichol kinase</fullName>
        <ecNumber evidence="3">2.7.1.108</ecNumber>
    </recommendedName>
</protein>
<keyword evidence="6" id="KW-0418">Kinase</keyword>
<feature type="region of interest" description="Disordered" evidence="10">
    <location>
        <begin position="1"/>
        <end position="110"/>
    </location>
</feature>
<dbReference type="Proteomes" id="UP000053617">
    <property type="component" value="Unassembled WGS sequence"/>
</dbReference>
<dbReference type="VEuPathDB" id="FungiDB:Z518_10475"/>
<feature type="compositionally biased region" description="Polar residues" evidence="10">
    <location>
        <begin position="12"/>
        <end position="25"/>
    </location>
</feature>
<feature type="transmembrane region" description="Helical" evidence="11">
    <location>
        <begin position="582"/>
        <end position="600"/>
    </location>
</feature>
<dbReference type="InterPro" id="IPR032974">
    <property type="entry name" value="Polypren_kinase"/>
</dbReference>